<proteinExistence type="predicted"/>
<protein>
    <submittedName>
        <fullName evidence="1">Uncharacterized protein</fullName>
    </submittedName>
</protein>
<organism evidence="1 2">
    <name type="scientific">Mucuna pruriens</name>
    <name type="common">Velvet bean</name>
    <name type="synonym">Dolichos pruriens</name>
    <dbReference type="NCBI Taxonomy" id="157652"/>
    <lineage>
        <taxon>Eukaryota</taxon>
        <taxon>Viridiplantae</taxon>
        <taxon>Streptophyta</taxon>
        <taxon>Embryophyta</taxon>
        <taxon>Tracheophyta</taxon>
        <taxon>Spermatophyta</taxon>
        <taxon>Magnoliopsida</taxon>
        <taxon>eudicotyledons</taxon>
        <taxon>Gunneridae</taxon>
        <taxon>Pentapetalae</taxon>
        <taxon>rosids</taxon>
        <taxon>fabids</taxon>
        <taxon>Fabales</taxon>
        <taxon>Fabaceae</taxon>
        <taxon>Papilionoideae</taxon>
        <taxon>50 kb inversion clade</taxon>
        <taxon>NPAAA clade</taxon>
        <taxon>indigoferoid/millettioid clade</taxon>
        <taxon>Phaseoleae</taxon>
        <taxon>Mucuna</taxon>
    </lineage>
</organism>
<dbReference type="Proteomes" id="UP000257109">
    <property type="component" value="Unassembled WGS sequence"/>
</dbReference>
<dbReference type="EMBL" id="QJKJ01013704">
    <property type="protein sequence ID" value="RDX65854.1"/>
    <property type="molecule type" value="Genomic_DNA"/>
</dbReference>
<feature type="non-terminal residue" evidence="1">
    <location>
        <position position="1"/>
    </location>
</feature>
<name>A0A371EIL8_MUCPR</name>
<gene>
    <name evidence="1" type="ORF">CR513_55446</name>
</gene>
<sequence>MALFKSTSALVATTLVRAPSSVPVPFIANRITFSKYFSGRIKHFTVDLSKDRNSSFGSSFRSCSIAPECASNFCLGFCQGQVYLISFISMRTNQSNKVMIENQHLTEVPCCVMSNILLKRLLIKHMVSLPRRKQLFGGPTAGYFHQNPIA</sequence>
<evidence type="ECO:0000313" key="1">
    <source>
        <dbReference type="EMBL" id="RDX65854.1"/>
    </source>
</evidence>
<accession>A0A371EIL8</accession>
<dbReference type="OrthoDB" id="10488227at2759"/>
<keyword evidence="2" id="KW-1185">Reference proteome</keyword>
<comment type="caution">
    <text evidence="1">The sequence shown here is derived from an EMBL/GenBank/DDBJ whole genome shotgun (WGS) entry which is preliminary data.</text>
</comment>
<evidence type="ECO:0000313" key="2">
    <source>
        <dbReference type="Proteomes" id="UP000257109"/>
    </source>
</evidence>
<reference evidence="1" key="1">
    <citation type="submission" date="2018-05" db="EMBL/GenBank/DDBJ databases">
        <title>Draft genome of Mucuna pruriens seed.</title>
        <authorList>
            <person name="Nnadi N.E."/>
            <person name="Vos R."/>
            <person name="Hasami M.H."/>
            <person name="Devisetty U.K."/>
            <person name="Aguiy J.C."/>
        </authorList>
    </citation>
    <scope>NUCLEOTIDE SEQUENCE [LARGE SCALE GENOMIC DNA]</scope>
    <source>
        <strain evidence="1">JCA_2017</strain>
    </source>
</reference>
<dbReference type="AlphaFoldDB" id="A0A371EIL8"/>